<keyword evidence="7" id="KW-0472">Membrane</keyword>
<dbReference type="InterPro" id="IPR048685">
    <property type="entry name" value="COG3_C"/>
</dbReference>
<evidence type="ECO:0000256" key="2">
    <source>
        <dbReference type="ARBA" id="ARBA00009936"/>
    </source>
</evidence>
<dbReference type="GO" id="GO:0000139">
    <property type="term" value="C:Golgi membrane"/>
    <property type="evidence" value="ECO:0007669"/>
    <property type="project" value="UniProtKB-SubCell"/>
</dbReference>
<comment type="caution">
    <text evidence="11">The sequence shown here is derived from an EMBL/GenBank/DDBJ whole genome shotgun (WGS) entry which is preliminary data.</text>
</comment>
<dbReference type="GO" id="GO:0005801">
    <property type="term" value="C:cis-Golgi network"/>
    <property type="evidence" value="ECO:0007669"/>
    <property type="project" value="InterPro"/>
</dbReference>
<keyword evidence="12" id="KW-1185">Reference proteome</keyword>
<dbReference type="Pfam" id="PF20671">
    <property type="entry name" value="COG3_C"/>
    <property type="match status" value="1"/>
</dbReference>
<dbReference type="GO" id="GO:0017119">
    <property type="term" value="C:Golgi transport complex"/>
    <property type="evidence" value="ECO:0007669"/>
    <property type="project" value="TreeGrafter"/>
</dbReference>
<protein>
    <recommendedName>
        <fullName evidence="3">Conserved oligomeric Golgi complex subunit 3</fullName>
    </recommendedName>
    <alternativeName>
        <fullName evidence="8">Component of oligomeric Golgi complex 3</fullName>
    </alternativeName>
</protein>
<reference evidence="11" key="1">
    <citation type="journal article" date="2023" name="Mol. Biol. Evol.">
        <title>Third-Generation Sequencing Reveals the Adaptive Role of the Epigenome in Three Deep-Sea Polychaetes.</title>
        <authorList>
            <person name="Perez M."/>
            <person name="Aroh O."/>
            <person name="Sun Y."/>
            <person name="Lan Y."/>
            <person name="Juniper S.K."/>
            <person name="Young C.R."/>
            <person name="Angers B."/>
            <person name="Qian P.Y."/>
        </authorList>
    </citation>
    <scope>NUCLEOTIDE SEQUENCE</scope>
    <source>
        <strain evidence="11">P08H-3</strain>
    </source>
</reference>
<dbReference type="InterPro" id="IPR048320">
    <property type="entry name" value="COG3_N"/>
</dbReference>
<evidence type="ECO:0000256" key="3">
    <source>
        <dbReference type="ARBA" id="ARBA00020976"/>
    </source>
</evidence>
<evidence type="ECO:0000259" key="9">
    <source>
        <dbReference type="Pfam" id="PF04136"/>
    </source>
</evidence>
<keyword evidence="6" id="KW-0333">Golgi apparatus</keyword>
<dbReference type="Pfam" id="PF04136">
    <property type="entry name" value="COG3_N"/>
    <property type="match status" value="1"/>
</dbReference>
<feature type="domain" description="Conserved oligomeric Golgi complex subunit 3 C-terminal" evidence="10">
    <location>
        <begin position="281"/>
        <end position="645"/>
    </location>
</feature>
<comment type="similarity">
    <text evidence="2">Belongs to the COG3 family.</text>
</comment>
<dbReference type="EMBL" id="JAODUP010000325">
    <property type="protein sequence ID" value="KAK2152577.1"/>
    <property type="molecule type" value="Genomic_DNA"/>
</dbReference>
<dbReference type="GO" id="GO:0006891">
    <property type="term" value="P:intra-Golgi vesicle-mediated transport"/>
    <property type="evidence" value="ECO:0007669"/>
    <property type="project" value="TreeGrafter"/>
</dbReference>
<evidence type="ECO:0000259" key="10">
    <source>
        <dbReference type="Pfam" id="PF20671"/>
    </source>
</evidence>
<keyword evidence="4" id="KW-0813">Transport</keyword>
<organism evidence="11 12">
    <name type="scientific">Paralvinella palmiformis</name>
    <dbReference type="NCBI Taxonomy" id="53620"/>
    <lineage>
        <taxon>Eukaryota</taxon>
        <taxon>Metazoa</taxon>
        <taxon>Spiralia</taxon>
        <taxon>Lophotrochozoa</taxon>
        <taxon>Annelida</taxon>
        <taxon>Polychaeta</taxon>
        <taxon>Sedentaria</taxon>
        <taxon>Canalipalpata</taxon>
        <taxon>Terebellida</taxon>
        <taxon>Terebelliformia</taxon>
        <taxon>Alvinellidae</taxon>
        <taxon>Paralvinella</taxon>
    </lineage>
</organism>
<dbReference type="GO" id="GO:0006886">
    <property type="term" value="P:intracellular protein transport"/>
    <property type="evidence" value="ECO:0007669"/>
    <property type="project" value="InterPro"/>
</dbReference>
<evidence type="ECO:0000256" key="7">
    <source>
        <dbReference type="ARBA" id="ARBA00023136"/>
    </source>
</evidence>
<gene>
    <name evidence="11" type="ORF">LSH36_325g04065</name>
</gene>
<dbReference type="GO" id="GO:0007030">
    <property type="term" value="P:Golgi organization"/>
    <property type="evidence" value="ECO:0007669"/>
    <property type="project" value="TreeGrafter"/>
</dbReference>
<dbReference type="PANTHER" id="PTHR13302:SF8">
    <property type="entry name" value="CONSERVED OLIGOMERIC GOLGI COMPLEX SUBUNIT 3"/>
    <property type="match status" value="1"/>
</dbReference>
<comment type="subcellular location">
    <subcellularLocation>
        <location evidence="1">Golgi apparatus membrane</location>
        <topology evidence="1">Peripheral membrane protein</topology>
    </subcellularLocation>
</comment>
<evidence type="ECO:0000256" key="5">
    <source>
        <dbReference type="ARBA" id="ARBA00022927"/>
    </source>
</evidence>
<proteinExistence type="inferred from homology"/>
<dbReference type="AlphaFoldDB" id="A0AAD9JG85"/>
<dbReference type="Proteomes" id="UP001208570">
    <property type="component" value="Unassembled WGS sequence"/>
</dbReference>
<evidence type="ECO:0000313" key="11">
    <source>
        <dbReference type="EMBL" id="KAK2152577.1"/>
    </source>
</evidence>
<keyword evidence="5" id="KW-0653">Protein transport</keyword>
<feature type="domain" description="Conserved oligomeric Golgi complex subunit 3 N-terminal" evidence="9">
    <location>
        <begin position="119"/>
        <end position="261"/>
    </location>
</feature>
<sequence>MSDTLQSKMQTSKLLREKLTLWDAKNDPKAQLSDKQKDSFMELTTHSTNRPLPIELPLDDVPVFRTRHTSVNLGPGEEEELVKQLEEEKITNSQQFFTWFSEVEDQIQSQEGYPQRKMVGELQTCRCECDHVIDEVTQALNHLETLKVKYVQVATKTNALHEDCENLLEEQTKLVNIAENINSKLSYFNELERISSKLGVPTLTVTNESFVPMLSRLDECIAYLERNPQYKESSNYLAKFHQCLSRATTLIKLHVMNILQNATQQVLPKKDFPAPSDDAFTLFYGKFRTNAPRIKSLMEQVECRLEKSPEYQQLLTDCHQCYFQQRMALLSPSVSGAVMDLAKKHVRDHCALVRSGCAFMVHVCEDEHQLFFNFFSKPTSLLDSTLEALCTSLYDVLRPLIIHINHLETLAELCSILKIEMLEEHVQNNPSQLAAFETVCSQMLEDVQERFVYRTLIYIRQEILNYNPAQGDLAYPEKLQMMQQIAASVKREQEEKREMSPVSSQSSDGINIDGLTSIENGISDKTDARMDPNVTFINVPLESTNMPLSPADLHGMWYPTVRRTLVCLSKLYRCIDRNTFQGLSQETLSMCIQSLVNASESIAKNKGAMDAQLFLIKHLLILREQIAPFQVEFAIKEMTLDFSKIRGKLLRFVGAAVDLLKARTKLFALEHQQCLVTGTPQVTETFLDSKKEVDNQLKRTCEDFIHYISDYLVGPLQDFLNKASVVLHMMEEDNSNVSLRSQPFATAEKLHDVIAETYKNLKNRKPIVQKSMALYLSNKDTEYILFKPVKCNVQQSFQQLHILLSEHYTEEDQQIIAAPTLEQINLLLASSSCK</sequence>
<dbReference type="PANTHER" id="PTHR13302">
    <property type="entry name" value="CONSERVED OLIGOMERIC GOLGI COMPLEX COMPONENT 3"/>
    <property type="match status" value="1"/>
</dbReference>
<evidence type="ECO:0000256" key="1">
    <source>
        <dbReference type="ARBA" id="ARBA00004395"/>
    </source>
</evidence>
<evidence type="ECO:0000256" key="8">
    <source>
        <dbReference type="ARBA" id="ARBA00031339"/>
    </source>
</evidence>
<accession>A0AAD9JG85</accession>
<evidence type="ECO:0000256" key="6">
    <source>
        <dbReference type="ARBA" id="ARBA00023034"/>
    </source>
</evidence>
<dbReference type="InterPro" id="IPR007265">
    <property type="entry name" value="COG_su3"/>
</dbReference>
<evidence type="ECO:0000256" key="4">
    <source>
        <dbReference type="ARBA" id="ARBA00022448"/>
    </source>
</evidence>
<evidence type="ECO:0000313" key="12">
    <source>
        <dbReference type="Proteomes" id="UP001208570"/>
    </source>
</evidence>
<name>A0AAD9JG85_9ANNE</name>